<dbReference type="PANTHER" id="PTHR10146">
    <property type="entry name" value="PROLINE SYNTHETASE CO-TRANSCRIBED BACTERIAL HOMOLOG PROTEIN"/>
    <property type="match status" value="1"/>
</dbReference>
<protein>
    <recommendedName>
        <fullName evidence="2">Pyridoxal phosphate homeostasis protein</fullName>
        <shortName evidence="2">PLP homeostasis protein</shortName>
    </recommendedName>
</protein>
<dbReference type="HAMAP" id="MF_02087">
    <property type="entry name" value="PLP_homeostasis"/>
    <property type="match status" value="1"/>
</dbReference>
<dbReference type="GO" id="GO:0030170">
    <property type="term" value="F:pyridoxal phosphate binding"/>
    <property type="evidence" value="ECO:0007669"/>
    <property type="project" value="UniProtKB-UniRule"/>
</dbReference>
<name>A0A8H4VN85_9AGAR</name>
<dbReference type="InterPro" id="IPR029066">
    <property type="entry name" value="PLP-binding_barrel"/>
</dbReference>
<dbReference type="SUPFAM" id="SSF51419">
    <property type="entry name" value="PLP-binding barrel"/>
    <property type="match status" value="1"/>
</dbReference>
<dbReference type="EMBL" id="JAACJL010000045">
    <property type="protein sequence ID" value="KAF4614054.1"/>
    <property type="molecule type" value="Genomic_DNA"/>
</dbReference>
<evidence type="ECO:0000256" key="3">
    <source>
        <dbReference type="RuleBase" id="RU004514"/>
    </source>
</evidence>
<keyword evidence="6" id="KW-1185">Reference proteome</keyword>
<evidence type="ECO:0000256" key="2">
    <source>
        <dbReference type="HAMAP-Rule" id="MF_03225"/>
    </source>
</evidence>
<keyword evidence="1 2" id="KW-0663">Pyridoxal phosphate</keyword>
<dbReference type="PROSITE" id="PS01211">
    <property type="entry name" value="UPF0001"/>
    <property type="match status" value="1"/>
</dbReference>
<comment type="function">
    <text evidence="2">Pyridoxal 5'-phosphate (PLP)-binding protein, which may be involved in intracellular homeostatic regulation of pyridoxal 5'-phosphate (PLP), the active form of vitamin B6.</text>
</comment>
<dbReference type="Gene3D" id="3.20.20.10">
    <property type="entry name" value="Alanine racemase"/>
    <property type="match status" value="1"/>
</dbReference>
<comment type="caution">
    <text evidence="5">The sequence shown here is derived from an EMBL/GenBank/DDBJ whole genome shotgun (WGS) entry which is preliminary data.</text>
</comment>
<dbReference type="NCBIfam" id="TIGR00044">
    <property type="entry name" value="YggS family pyridoxal phosphate-dependent enzyme"/>
    <property type="match status" value="1"/>
</dbReference>
<reference evidence="5 6" key="1">
    <citation type="submission" date="2019-12" db="EMBL/GenBank/DDBJ databases">
        <authorList>
            <person name="Floudas D."/>
            <person name="Bentzer J."/>
            <person name="Ahren D."/>
            <person name="Johansson T."/>
            <person name="Persson P."/>
            <person name="Tunlid A."/>
        </authorList>
    </citation>
    <scope>NUCLEOTIDE SEQUENCE [LARGE SCALE GENOMIC DNA]</scope>
    <source>
        <strain evidence="5 6">CBS 102.39</strain>
    </source>
</reference>
<feature type="domain" description="Alanine racemase N-terminal" evidence="4">
    <location>
        <begin position="77"/>
        <end position="272"/>
    </location>
</feature>
<comment type="similarity">
    <text evidence="2 3">Belongs to the pyridoxal phosphate-binding protein YggS/PROSC family.</text>
</comment>
<dbReference type="Pfam" id="PF01168">
    <property type="entry name" value="Ala_racemase_N"/>
    <property type="match status" value="1"/>
</dbReference>
<accession>A0A8H4VN85</accession>
<dbReference type="InterPro" id="IPR011078">
    <property type="entry name" value="PyrdxlP_homeostasis"/>
</dbReference>
<evidence type="ECO:0000313" key="5">
    <source>
        <dbReference type="EMBL" id="KAF4614054.1"/>
    </source>
</evidence>
<dbReference type="AlphaFoldDB" id="A0A8H4VN85"/>
<dbReference type="PANTHER" id="PTHR10146:SF14">
    <property type="entry name" value="PYRIDOXAL PHOSPHATE HOMEOSTASIS PROTEIN"/>
    <property type="match status" value="1"/>
</dbReference>
<sequence length="333" mass="36516">MTTPQPWPTLIQTIPSSTCMISSLFPSSKTIFFRSTFIIQNFLKPTQYRCYSPKMSATSVTLEQPSSERRAELVESLAEIRERVKSASTSGKEPTLVAVSKYKPASDILACYEDGQLDFGENYVQELEEKAKLLPADIRWHFIGTLQSNKAKILASIPNLFSIQTLGSIKAATALNKALPAERTSPLRVLIQINTSGEDSKSGIPPLSSSSSTSEVKNSDLIQLADCILKECPKLRLEGLMTIGALELSLEASETEKNADFERLKETRDVLARYLKETYPPDDGGRWGEEGTGRLLLSMGMSSDFEAALKSGSDIVRVGTGIFGQRAKKTTST</sequence>
<dbReference type="InterPro" id="IPR001608">
    <property type="entry name" value="Ala_racemase_N"/>
</dbReference>
<organism evidence="5 6">
    <name type="scientific">Agrocybe pediades</name>
    <dbReference type="NCBI Taxonomy" id="84607"/>
    <lineage>
        <taxon>Eukaryota</taxon>
        <taxon>Fungi</taxon>
        <taxon>Dikarya</taxon>
        <taxon>Basidiomycota</taxon>
        <taxon>Agaricomycotina</taxon>
        <taxon>Agaricomycetes</taxon>
        <taxon>Agaricomycetidae</taxon>
        <taxon>Agaricales</taxon>
        <taxon>Agaricineae</taxon>
        <taxon>Strophariaceae</taxon>
        <taxon>Agrocybe</taxon>
    </lineage>
</organism>
<proteinExistence type="inferred from homology"/>
<gene>
    <name evidence="5" type="ORF">D9613_007415</name>
</gene>
<evidence type="ECO:0000256" key="1">
    <source>
        <dbReference type="ARBA" id="ARBA00022898"/>
    </source>
</evidence>
<evidence type="ECO:0000313" key="6">
    <source>
        <dbReference type="Proteomes" id="UP000521872"/>
    </source>
</evidence>
<dbReference type="CDD" id="cd06822">
    <property type="entry name" value="PLPDE_III_YBL036c_euk"/>
    <property type="match status" value="1"/>
</dbReference>
<dbReference type="Proteomes" id="UP000521872">
    <property type="component" value="Unassembled WGS sequence"/>
</dbReference>
<feature type="modified residue" description="N6-(pyridoxal phosphate)lysine" evidence="2">
    <location>
        <position position="101"/>
    </location>
</feature>
<evidence type="ECO:0000259" key="4">
    <source>
        <dbReference type="Pfam" id="PF01168"/>
    </source>
</evidence>